<dbReference type="EMBL" id="CP013232">
    <property type="protein sequence ID" value="AMO93324.1"/>
    <property type="molecule type" value="Genomic_DNA"/>
</dbReference>
<accession>A0A127P6M5</accession>
<dbReference type="Proteomes" id="UP000072421">
    <property type="component" value="Chromosome"/>
</dbReference>
<dbReference type="AlphaFoldDB" id="A0A127P6M5"/>
<dbReference type="PATRIC" id="fig|158899.10.peg.616"/>
<protein>
    <submittedName>
        <fullName evidence="1">Uncharacterized protein</fullName>
    </submittedName>
</protein>
<evidence type="ECO:0000313" key="2">
    <source>
        <dbReference type="Proteomes" id="UP000072421"/>
    </source>
</evidence>
<proteinExistence type="predicted"/>
<evidence type="ECO:0000313" key="1">
    <source>
        <dbReference type="EMBL" id="AMO93324.1"/>
    </source>
</evidence>
<sequence>MAGEAFFALFPDSGQARRRSDRETEKTKKYLEEISFHG</sequence>
<name>A0A127P6M5_9BURK</name>
<reference evidence="1 2" key="1">
    <citation type="submission" date="2015-11" db="EMBL/GenBank/DDBJ databases">
        <title>Exploring the genomic traits of fungus-feeding bacterial genus Collimonas.</title>
        <authorList>
            <person name="Song C."/>
            <person name="Schmidt R."/>
            <person name="de Jager V."/>
            <person name="Krzyzanowska D."/>
            <person name="Jongedijk E."/>
            <person name="Cankar K."/>
            <person name="Beekwilder J."/>
            <person name="van Veen A."/>
            <person name="de Boer W."/>
            <person name="van Veen J.A."/>
            <person name="Garbeva P."/>
        </authorList>
    </citation>
    <scope>NUCLEOTIDE SEQUENCE [LARGE SCALE GENOMIC DNA]</scope>
    <source>
        <strain evidence="1 2">Ter6</strain>
    </source>
</reference>
<organism evidence="1">
    <name type="scientific">Collimonas fungivorans</name>
    <dbReference type="NCBI Taxonomy" id="158899"/>
    <lineage>
        <taxon>Bacteria</taxon>
        <taxon>Pseudomonadati</taxon>
        <taxon>Pseudomonadota</taxon>
        <taxon>Betaproteobacteria</taxon>
        <taxon>Burkholderiales</taxon>
        <taxon>Oxalobacteraceae</taxon>
        <taxon>Collimonas</taxon>
    </lineage>
</organism>
<gene>
    <name evidence="1" type="ORF">CFter6_0595</name>
</gene>